<evidence type="ECO:0000313" key="5">
    <source>
        <dbReference type="Proteomes" id="UP001597511"/>
    </source>
</evidence>
<comment type="similarity">
    <text evidence="1">Belongs to the NAD(P)-dependent epimerase/dehydratase family. SDR39U1 subfamily.</text>
</comment>
<evidence type="ECO:0000256" key="1">
    <source>
        <dbReference type="ARBA" id="ARBA00009353"/>
    </source>
</evidence>
<dbReference type="PANTHER" id="PTHR11092:SF0">
    <property type="entry name" value="EPIMERASE FAMILY PROTEIN SDR39U1"/>
    <property type="match status" value="1"/>
</dbReference>
<dbReference type="InterPro" id="IPR013549">
    <property type="entry name" value="DUF1731"/>
</dbReference>
<dbReference type="EMBL" id="JBHUOZ010000001">
    <property type="protein sequence ID" value="MFD2919548.1"/>
    <property type="molecule type" value="Genomic_DNA"/>
</dbReference>
<evidence type="ECO:0000313" key="4">
    <source>
        <dbReference type="EMBL" id="MFD2919548.1"/>
    </source>
</evidence>
<dbReference type="Pfam" id="PF01370">
    <property type="entry name" value="Epimerase"/>
    <property type="match status" value="1"/>
</dbReference>
<dbReference type="InterPro" id="IPR036291">
    <property type="entry name" value="NAD(P)-bd_dom_sf"/>
</dbReference>
<comment type="caution">
    <text evidence="4">The sequence shown here is derived from an EMBL/GenBank/DDBJ whole genome shotgun (WGS) entry which is preliminary data.</text>
</comment>
<dbReference type="PANTHER" id="PTHR11092">
    <property type="entry name" value="SUGAR NUCLEOTIDE EPIMERASE RELATED"/>
    <property type="match status" value="1"/>
</dbReference>
<dbReference type="NCBIfam" id="TIGR01777">
    <property type="entry name" value="yfcH"/>
    <property type="match status" value="1"/>
</dbReference>
<dbReference type="Pfam" id="PF08338">
    <property type="entry name" value="DUF1731"/>
    <property type="match status" value="1"/>
</dbReference>
<evidence type="ECO:0000259" key="2">
    <source>
        <dbReference type="Pfam" id="PF01370"/>
    </source>
</evidence>
<gene>
    <name evidence="4" type="ORF">ACFS6H_07520</name>
</gene>
<protein>
    <submittedName>
        <fullName evidence="4">TIGR01777 family oxidoreductase</fullName>
    </submittedName>
</protein>
<dbReference type="InterPro" id="IPR010099">
    <property type="entry name" value="SDR39U1"/>
</dbReference>
<proteinExistence type="inferred from homology"/>
<dbReference type="RefSeq" id="WP_386096845.1">
    <property type="nucleotide sequence ID" value="NZ_JBHUOZ010000001.1"/>
</dbReference>
<dbReference type="SUPFAM" id="SSF51735">
    <property type="entry name" value="NAD(P)-binding Rossmann-fold domains"/>
    <property type="match status" value="1"/>
</dbReference>
<reference evidence="5" key="1">
    <citation type="journal article" date="2019" name="Int. J. Syst. Evol. Microbiol.">
        <title>The Global Catalogue of Microorganisms (GCM) 10K type strain sequencing project: providing services to taxonomists for standard genome sequencing and annotation.</title>
        <authorList>
            <consortium name="The Broad Institute Genomics Platform"/>
            <consortium name="The Broad Institute Genome Sequencing Center for Infectious Disease"/>
            <person name="Wu L."/>
            <person name="Ma J."/>
        </authorList>
    </citation>
    <scope>NUCLEOTIDE SEQUENCE [LARGE SCALE GENOMIC DNA]</scope>
    <source>
        <strain evidence="5">KCTC 23299</strain>
    </source>
</reference>
<keyword evidence="5" id="KW-1185">Reference proteome</keyword>
<sequence>MATVIITGGTGLVGTALAKALLAKGYNVIILTRKIDPGRQQAGVSYALWDVEKNYIDPKALVDANAIIHLAGANVAEKRWTKKRKQEIIDSRVKTGECIVQALQNNPHKVTVVAGASGIGYYGPDPAIPNPRPFDEEDPPFTDYLATTCVQWEKALEPVKAMNIKLVTLRTGIVLAKEGGAMDKFKQPLRFGVATVLGNGKQVVSWIHIEDLVRLYIRALENENMKGVYNAVAPAPVSNKTLMLTLARRIKGKYFTAFHVPAFMLKLVLGEMSIEVLKSATVSCIKLHAENFSFIYPGIETAIDDCVKRD</sequence>
<accession>A0ABW6A5M3</accession>
<evidence type="ECO:0000259" key="3">
    <source>
        <dbReference type="Pfam" id="PF08338"/>
    </source>
</evidence>
<feature type="domain" description="NAD-dependent epimerase/dehydratase" evidence="2">
    <location>
        <begin position="4"/>
        <end position="230"/>
    </location>
</feature>
<name>A0ABW6A5M3_9BACT</name>
<organism evidence="4 5">
    <name type="scientific">Terrimonas rubra</name>
    <dbReference type="NCBI Taxonomy" id="1035890"/>
    <lineage>
        <taxon>Bacteria</taxon>
        <taxon>Pseudomonadati</taxon>
        <taxon>Bacteroidota</taxon>
        <taxon>Chitinophagia</taxon>
        <taxon>Chitinophagales</taxon>
        <taxon>Chitinophagaceae</taxon>
        <taxon>Terrimonas</taxon>
    </lineage>
</organism>
<dbReference type="Proteomes" id="UP001597511">
    <property type="component" value="Unassembled WGS sequence"/>
</dbReference>
<dbReference type="InterPro" id="IPR001509">
    <property type="entry name" value="Epimerase_deHydtase"/>
</dbReference>
<dbReference type="Gene3D" id="3.40.50.720">
    <property type="entry name" value="NAD(P)-binding Rossmann-like Domain"/>
    <property type="match status" value="1"/>
</dbReference>
<feature type="domain" description="DUF1731" evidence="3">
    <location>
        <begin position="260"/>
        <end position="305"/>
    </location>
</feature>